<reference evidence="3" key="1">
    <citation type="journal article" date="2023" name="Nat. Commun.">
        <title>Diploid and tetraploid genomes of Acorus and the evolution of monocots.</title>
        <authorList>
            <person name="Ma L."/>
            <person name="Liu K.W."/>
            <person name="Li Z."/>
            <person name="Hsiao Y.Y."/>
            <person name="Qi Y."/>
            <person name="Fu T."/>
            <person name="Tang G.D."/>
            <person name="Zhang D."/>
            <person name="Sun W.H."/>
            <person name="Liu D.K."/>
            <person name="Li Y."/>
            <person name="Chen G.Z."/>
            <person name="Liu X.D."/>
            <person name="Liao X.Y."/>
            <person name="Jiang Y.T."/>
            <person name="Yu X."/>
            <person name="Hao Y."/>
            <person name="Huang J."/>
            <person name="Zhao X.W."/>
            <person name="Ke S."/>
            <person name="Chen Y.Y."/>
            <person name="Wu W.L."/>
            <person name="Hsu J.L."/>
            <person name="Lin Y.F."/>
            <person name="Huang M.D."/>
            <person name="Li C.Y."/>
            <person name="Huang L."/>
            <person name="Wang Z.W."/>
            <person name="Zhao X."/>
            <person name="Zhong W.Y."/>
            <person name="Peng D.H."/>
            <person name="Ahmad S."/>
            <person name="Lan S."/>
            <person name="Zhang J.S."/>
            <person name="Tsai W.C."/>
            <person name="Van de Peer Y."/>
            <person name="Liu Z.J."/>
        </authorList>
    </citation>
    <scope>NUCLEOTIDE SEQUENCE</scope>
    <source>
        <strain evidence="3">CP</strain>
    </source>
</reference>
<evidence type="ECO:0000313" key="3">
    <source>
        <dbReference type="EMBL" id="KAK1326173.1"/>
    </source>
</evidence>
<feature type="domain" description="DUF4283" evidence="2">
    <location>
        <begin position="144"/>
        <end position="226"/>
    </location>
</feature>
<dbReference type="InterPro" id="IPR025558">
    <property type="entry name" value="DUF4283"/>
</dbReference>
<feature type="compositionally biased region" description="Basic and acidic residues" evidence="1">
    <location>
        <begin position="556"/>
        <end position="567"/>
    </location>
</feature>
<protein>
    <recommendedName>
        <fullName evidence="2">DUF4283 domain-containing protein</fullName>
    </recommendedName>
</protein>
<feature type="compositionally biased region" description="Polar residues" evidence="1">
    <location>
        <begin position="343"/>
        <end position="354"/>
    </location>
</feature>
<dbReference type="InterPro" id="IPR040256">
    <property type="entry name" value="At4g02000-like"/>
</dbReference>
<evidence type="ECO:0000259" key="2">
    <source>
        <dbReference type="Pfam" id="PF14111"/>
    </source>
</evidence>
<feature type="region of interest" description="Disordered" evidence="1">
    <location>
        <begin position="497"/>
        <end position="567"/>
    </location>
</feature>
<feature type="region of interest" description="Disordered" evidence="1">
    <location>
        <begin position="51"/>
        <end position="95"/>
    </location>
</feature>
<dbReference type="Pfam" id="PF14111">
    <property type="entry name" value="DUF4283"/>
    <property type="match status" value="1"/>
</dbReference>
<proteinExistence type="predicted"/>
<dbReference type="EMBL" id="JAUJYO010000001">
    <property type="protein sequence ID" value="KAK1326173.1"/>
    <property type="molecule type" value="Genomic_DNA"/>
</dbReference>
<name>A0AAV9FJR2_ACOCL</name>
<feature type="compositionally biased region" description="Low complexity" evidence="1">
    <location>
        <begin position="333"/>
        <end position="342"/>
    </location>
</feature>
<comment type="caution">
    <text evidence="3">The sequence shown here is derived from an EMBL/GenBank/DDBJ whole genome shotgun (WGS) entry which is preliminary data.</text>
</comment>
<dbReference type="Proteomes" id="UP001180020">
    <property type="component" value="Unassembled WGS sequence"/>
</dbReference>
<sequence length="609" mass="67349">MVISKPPPPRGGTIDSILLALSGQTSHKTPLVSASAPKPIRKSDLNAVIKKGKGPLRGESSKVALSVRHTRETMGKSQAPGNQRRHGGSSLPPPTLATESRSWAQLFPLNEKNRINKDLSYIAPSLEDGEPVVPSEDSDLVEMEDHWRLSLIGYVIGKKPYFKAFIDYLYRVWKPKGNIEVLMQGGGFFVVRFSSEEDLQCVIEGGPWFMGGRPIVLRKWHRGIKMELERLETIPIWIRFPQLPLHLWGKRMLSKLASIVGTPIYTDSSTANCSRIEYAHICVEISALSSLPEVIRLKEDGIIKELKLEYEWKPSSCKACNTFGHSEAQCPLSSSKPSHSISETVSVKVSSNSAPDKREQSSKWVPVKHAGTKASTTTKASDIIVQDNSFKALSEVIEEEHQPAQLVQNNSLSKVTEEEPVPEVTHQGKPIVVAECSEVTNAVFQPIILNPAIVSTTQAEESHSDLQREQQTIVESLTPLTVNSQVMQQEFIIDLLDDPPIGQGSEPHEKKSQAGASVLSHKIVPPKSNAAKLNKDGNGTKDIPPPKKKKRGKNHNPPDSDSHSSDHLEVLPQVLRGKRLLIVNIPVSREVKHSTFIQIAYDELHILEH</sequence>
<keyword evidence="4" id="KW-1185">Reference proteome</keyword>
<dbReference type="PANTHER" id="PTHR31286:SF180">
    <property type="entry name" value="OS10G0362600 PROTEIN"/>
    <property type="match status" value="1"/>
</dbReference>
<reference evidence="3" key="2">
    <citation type="submission" date="2023-06" db="EMBL/GenBank/DDBJ databases">
        <authorList>
            <person name="Ma L."/>
            <person name="Liu K.-W."/>
            <person name="Li Z."/>
            <person name="Hsiao Y.-Y."/>
            <person name="Qi Y."/>
            <person name="Fu T."/>
            <person name="Tang G."/>
            <person name="Zhang D."/>
            <person name="Sun W.-H."/>
            <person name="Liu D.-K."/>
            <person name="Li Y."/>
            <person name="Chen G.-Z."/>
            <person name="Liu X.-D."/>
            <person name="Liao X.-Y."/>
            <person name="Jiang Y.-T."/>
            <person name="Yu X."/>
            <person name="Hao Y."/>
            <person name="Huang J."/>
            <person name="Zhao X.-W."/>
            <person name="Ke S."/>
            <person name="Chen Y.-Y."/>
            <person name="Wu W.-L."/>
            <person name="Hsu J.-L."/>
            <person name="Lin Y.-F."/>
            <person name="Huang M.-D."/>
            <person name="Li C.-Y."/>
            <person name="Huang L."/>
            <person name="Wang Z.-W."/>
            <person name="Zhao X."/>
            <person name="Zhong W.-Y."/>
            <person name="Peng D.-H."/>
            <person name="Ahmad S."/>
            <person name="Lan S."/>
            <person name="Zhang J.-S."/>
            <person name="Tsai W.-C."/>
            <person name="Van De Peer Y."/>
            <person name="Liu Z.-J."/>
        </authorList>
    </citation>
    <scope>NUCLEOTIDE SEQUENCE</scope>
    <source>
        <strain evidence="3">CP</strain>
        <tissue evidence="3">Leaves</tissue>
    </source>
</reference>
<feature type="region of interest" description="Disordered" evidence="1">
    <location>
        <begin position="333"/>
        <end position="370"/>
    </location>
</feature>
<accession>A0AAV9FJR2</accession>
<evidence type="ECO:0000313" key="4">
    <source>
        <dbReference type="Proteomes" id="UP001180020"/>
    </source>
</evidence>
<evidence type="ECO:0000256" key="1">
    <source>
        <dbReference type="SAM" id="MobiDB-lite"/>
    </source>
</evidence>
<dbReference type="AlphaFoldDB" id="A0AAV9FJR2"/>
<dbReference type="PANTHER" id="PTHR31286">
    <property type="entry name" value="GLYCINE-RICH CELL WALL STRUCTURAL PROTEIN 1.8-LIKE"/>
    <property type="match status" value="1"/>
</dbReference>
<gene>
    <name evidence="3" type="ORF">QJS10_CPA01g02066</name>
</gene>
<organism evidence="3 4">
    <name type="scientific">Acorus calamus</name>
    <name type="common">Sweet flag</name>
    <dbReference type="NCBI Taxonomy" id="4465"/>
    <lineage>
        <taxon>Eukaryota</taxon>
        <taxon>Viridiplantae</taxon>
        <taxon>Streptophyta</taxon>
        <taxon>Embryophyta</taxon>
        <taxon>Tracheophyta</taxon>
        <taxon>Spermatophyta</taxon>
        <taxon>Magnoliopsida</taxon>
        <taxon>Liliopsida</taxon>
        <taxon>Acoraceae</taxon>
        <taxon>Acorus</taxon>
    </lineage>
</organism>